<dbReference type="EMBL" id="MRWD01000018">
    <property type="protein sequence ID" value="ORJ21522.1"/>
    <property type="molecule type" value="Genomic_DNA"/>
</dbReference>
<dbReference type="InterPro" id="IPR058193">
    <property type="entry name" value="VanY/YodJ_core_dom"/>
</dbReference>
<organism evidence="2 5">
    <name type="scientific">Rouxiella silvae</name>
    <dbReference type="NCBI Taxonomy" id="1646373"/>
    <lineage>
        <taxon>Bacteria</taxon>
        <taxon>Pseudomonadati</taxon>
        <taxon>Pseudomonadota</taxon>
        <taxon>Gammaproteobacteria</taxon>
        <taxon>Enterobacterales</taxon>
        <taxon>Yersiniaceae</taxon>
        <taxon>Rouxiella</taxon>
    </lineage>
</organism>
<dbReference type="RefSeq" id="WP_084982956.1">
    <property type="nucleotide sequence ID" value="NZ_CBCSCF010000014.1"/>
</dbReference>
<dbReference type="AlphaFoldDB" id="A0AA40WZG2"/>
<protein>
    <submittedName>
        <fullName evidence="2">M15 family metallopeptidase</fullName>
    </submittedName>
    <submittedName>
        <fullName evidence="3">Peptidase M15</fullName>
    </submittedName>
</protein>
<dbReference type="GO" id="GO:0008233">
    <property type="term" value="F:peptidase activity"/>
    <property type="evidence" value="ECO:0007669"/>
    <property type="project" value="InterPro"/>
</dbReference>
<reference evidence="2" key="3">
    <citation type="submission" date="2020-11" db="EMBL/GenBank/DDBJ databases">
        <authorList>
            <person name="Lee S.D."/>
        </authorList>
    </citation>
    <scope>NUCLEOTIDE SEQUENCE</scope>
    <source>
        <strain evidence="2">SAP-2</strain>
    </source>
</reference>
<dbReference type="CDD" id="cd14852">
    <property type="entry name" value="LD-carboxypeptidase"/>
    <property type="match status" value="1"/>
</dbReference>
<reference evidence="3" key="1">
    <citation type="submission" date="2016-12" db="EMBL/GenBank/DDBJ databases">
        <authorList>
            <person name="Le Fleche-Mateos A."/>
        </authorList>
    </citation>
    <scope>NUCLEOTIDE SEQUENCE</scope>
    <source>
        <strain evidence="3">213</strain>
    </source>
</reference>
<keyword evidence="4" id="KW-1185">Reference proteome</keyword>
<name>A0AA40WZG2_9GAMM</name>
<dbReference type="InterPro" id="IPR052179">
    <property type="entry name" value="DD-CPase-like"/>
</dbReference>
<dbReference type="Proteomes" id="UP000705283">
    <property type="component" value="Unassembled WGS sequence"/>
</dbReference>
<evidence type="ECO:0000313" key="4">
    <source>
        <dbReference type="Proteomes" id="UP000192722"/>
    </source>
</evidence>
<dbReference type="EMBL" id="JADMKS010000002">
    <property type="protein sequence ID" value="MBF6635930.1"/>
    <property type="molecule type" value="Genomic_DNA"/>
</dbReference>
<dbReference type="Proteomes" id="UP000192722">
    <property type="component" value="Unassembled WGS sequence"/>
</dbReference>
<proteinExistence type="predicted"/>
<gene>
    <name evidence="3" type="ORF">BS639_09470</name>
    <name evidence="2" type="ORF">ITX54_04535</name>
</gene>
<evidence type="ECO:0000313" key="2">
    <source>
        <dbReference type="EMBL" id="MBF6635930.1"/>
    </source>
</evidence>
<dbReference type="InterPro" id="IPR009045">
    <property type="entry name" value="Zn_M74/Hedgehog-like"/>
</dbReference>
<evidence type="ECO:0000259" key="1">
    <source>
        <dbReference type="Pfam" id="PF02557"/>
    </source>
</evidence>
<feature type="domain" description="D-alanyl-D-alanine carboxypeptidase-like core" evidence="1">
    <location>
        <begin position="54"/>
        <end position="178"/>
    </location>
</feature>
<dbReference type="PANTHER" id="PTHR34385:SF1">
    <property type="entry name" value="PEPTIDOGLYCAN L-ALANYL-D-GLUTAMATE ENDOPEPTIDASE CWLK"/>
    <property type="match status" value="1"/>
</dbReference>
<dbReference type="InterPro" id="IPR003709">
    <property type="entry name" value="VanY-like_core_dom"/>
</dbReference>
<evidence type="ECO:0000313" key="3">
    <source>
        <dbReference type="EMBL" id="ORJ21522.1"/>
    </source>
</evidence>
<evidence type="ECO:0000313" key="5">
    <source>
        <dbReference type="Proteomes" id="UP000705283"/>
    </source>
</evidence>
<accession>A0AA40WZG2</accession>
<comment type="caution">
    <text evidence="2">The sequence shown here is derived from an EMBL/GenBank/DDBJ whole genome shotgun (WGS) entry which is preliminary data.</text>
</comment>
<dbReference type="SUPFAM" id="SSF55166">
    <property type="entry name" value="Hedgehog/DD-peptidase"/>
    <property type="match status" value="1"/>
</dbReference>
<reference evidence="3 4" key="2">
    <citation type="journal article" date="2017" name="Int. J. Syst. Evol. Microbiol.">
        <title>Rouxiella badensis sp. nov. and Rouxiella silvae sp. nov. isolated from peat bog soil in Germany and emendation of the genus description.</title>
        <authorList>
            <person name="Le Fleche-Mateos A."/>
            <person name="Kugler J.H."/>
            <person name="Hansen S.H."/>
            <person name="Syldatk C."/>
            <person name="Hausmann R."/>
            <person name="Lomprez F."/>
            <person name="Vandenbogaert M."/>
            <person name="Manuguerra J.C."/>
            <person name="Grimont P.A."/>
        </authorList>
    </citation>
    <scope>NUCLEOTIDE SEQUENCE [LARGE SCALE GENOMIC DNA]</scope>
    <source>
        <strain evidence="3 4">213</strain>
    </source>
</reference>
<dbReference type="PANTHER" id="PTHR34385">
    <property type="entry name" value="D-ALANYL-D-ALANINE CARBOXYPEPTIDASE"/>
    <property type="match status" value="1"/>
</dbReference>
<dbReference type="Pfam" id="PF02557">
    <property type="entry name" value="VanY"/>
    <property type="match status" value="1"/>
</dbReference>
<dbReference type="Gene3D" id="3.30.1380.10">
    <property type="match status" value="1"/>
</dbReference>
<dbReference type="GO" id="GO:0006508">
    <property type="term" value="P:proteolysis"/>
    <property type="evidence" value="ECO:0007669"/>
    <property type="project" value="InterPro"/>
</dbReference>
<reference evidence="2" key="4">
    <citation type="submission" date="2022-09" db="EMBL/GenBank/DDBJ databases">
        <title>Rouxiella aceris sp. nov., isolated from tree sap and emended description of the genus Rhouxiella.</title>
        <authorList>
            <person name="Kim I.S."/>
        </authorList>
    </citation>
    <scope>NUCLEOTIDE SEQUENCE</scope>
    <source>
        <strain evidence="2">SAP-2</strain>
    </source>
</reference>
<sequence length="183" mass="20501">MFAVENAKQIKHWLDKLGIDSEVIAHRTLPFFPEVDSASLVTAETNAEGKAFLLTPEAAAAWWKLRESAKAVGIDLNLVSAWRSVDYQMDLIRKKQQLGIAPAEFFSYLAPPGCSEHHTGCAIDINTPGCDEVSGVFGETPAFEWLQQHAGEFGFVMSFPLNNPWGFIDEPWHWCWHPASQRD</sequence>